<evidence type="ECO:0000313" key="3">
    <source>
        <dbReference type="Proteomes" id="UP000807769"/>
    </source>
</evidence>
<name>A0A9P7E6S3_9AGAM</name>
<dbReference type="EMBL" id="JABBWG010000026">
    <property type="protein sequence ID" value="KAG1812488.1"/>
    <property type="molecule type" value="Genomic_DNA"/>
</dbReference>
<proteinExistence type="predicted"/>
<gene>
    <name evidence="2" type="ORF">BJ212DRAFT_1369974</name>
</gene>
<sequence>MANVNADLELYLAIDAAANDLSQRECPWYAVWNICLNQYLFAHSNTQTTACSTIPQYSLVWTYDVDVDHNITPSSHSSSPASNHMQVSPPPPQHLQLSKRSVKIPDFVQVLHRAIQPQELPPRHSQQRVILTVEVKPALEATTFDRILNSQVSKQVMYAFASDHTLQSLGVVLACGLYWVYYEVDRPSSRELEYSERTMYDSDYVPQMEISADTESDDSGSSGSSALSDPPDILFHIPKCIDSILDGRSQFSLDDVPLFGLGDCRAMGRAPLALQ</sequence>
<dbReference type="AlphaFoldDB" id="A0A9P7E6S3"/>
<feature type="compositionally biased region" description="Low complexity" evidence="1">
    <location>
        <begin position="73"/>
        <end position="82"/>
    </location>
</feature>
<comment type="caution">
    <text evidence="2">The sequence shown here is derived from an EMBL/GenBank/DDBJ whole genome shotgun (WGS) entry which is preliminary data.</text>
</comment>
<dbReference type="OrthoDB" id="2689538at2759"/>
<feature type="region of interest" description="Disordered" evidence="1">
    <location>
        <begin position="72"/>
        <end position="92"/>
    </location>
</feature>
<protein>
    <submittedName>
        <fullName evidence="2">Uncharacterized protein</fullName>
    </submittedName>
</protein>
<keyword evidence="3" id="KW-1185">Reference proteome</keyword>
<reference evidence="2" key="1">
    <citation type="journal article" date="2020" name="New Phytol.">
        <title>Comparative genomics reveals dynamic genome evolution in host specialist ectomycorrhizal fungi.</title>
        <authorList>
            <person name="Lofgren L.A."/>
            <person name="Nguyen N.H."/>
            <person name="Vilgalys R."/>
            <person name="Ruytinx J."/>
            <person name="Liao H.L."/>
            <person name="Branco S."/>
            <person name="Kuo A."/>
            <person name="LaButti K."/>
            <person name="Lipzen A."/>
            <person name="Andreopoulos W."/>
            <person name="Pangilinan J."/>
            <person name="Riley R."/>
            <person name="Hundley H."/>
            <person name="Na H."/>
            <person name="Barry K."/>
            <person name="Grigoriev I.V."/>
            <person name="Stajich J.E."/>
            <person name="Kennedy P.G."/>
        </authorList>
    </citation>
    <scope>NUCLEOTIDE SEQUENCE</scope>
    <source>
        <strain evidence="2">MN1</strain>
    </source>
</reference>
<evidence type="ECO:0000256" key="1">
    <source>
        <dbReference type="SAM" id="MobiDB-lite"/>
    </source>
</evidence>
<dbReference type="Proteomes" id="UP000807769">
    <property type="component" value="Unassembled WGS sequence"/>
</dbReference>
<dbReference type="GeneID" id="64630264"/>
<accession>A0A9P7E6S3</accession>
<organism evidence="2 3">
    <name type="scientific">Suillus subaureus</name>
    <dbReference type="NCBI Taxonomy" id="48587"/>
    <lineage>
        <taxon>Eukaryota</taxon>
        <taxon>Fungi</taxon>
        <taxon>Dikarya</taxon>
        <taxon>Basidiomycota</taxon>
        <taxon>Agaricomycotina</taxon>
        <taxon>Agaricomycetes</taxon>
        <taxon>Agaricomycetidae</taxon>
        <taxon>Boletales</taxon>
        <taxon>Suillineae</taxon>
        <taxon>Suillaceae</taxon>
        <taxon>Suillus</taxon>
    </lineage>
</organism>
<evidence type="ECO:0000313" key="2">
    <source>
        <dbReference type="EMBL" id="KAG1812488.1"/>
    </source>
</evidence>
<dbReference type="RefSeq" id="XP_041190633.1">
    <property type="nucleotide sequence ID" value="XM_041336247.1"/>
</dbReference>